<dbReference type="GO" id="GO:0012505">
    <property type="term" value="C:endomembrane system"/>
    <property type="evidence" value="ECO:0007669"/>
    <property type="project" value="UniProtKB-SubCell"/>
</dbReference>
<dbReference type="Gene3D" id="3.40.50.300">
    <property type="entry name" value="P-loop containing nucleotide triphosphate hydrolases"/>
    <property type="match status" value="1"/>
</dbReference>
<keyword evidence="6" id="KW-1185">Reference proteome</keyword>
<evidence type="ECO:0000313" key="6">
    <source>
        <dbReference type="Proteomes" id="UP000222542"/>
    </source>
</evidence>
<dbReference type="EMBL" id="AYRZ02000009">
    <property type="protein sequence ID" value="PHT71765.1"/>
    <property type="molecule type" value="Genomic_DNA"/>
</dbReference>
<organism evidence="5 6">
    <name type="scientific">Capsicum annuum</name>
    <name type="common">Capsicum pepper</name>
    <dbReference type="NCBI Taxonomy" id="4072"/>
    <lineage>
        <taxon>Eukaryota</taxon>
        <taxon>Viridiplantae</taxon>
        <taxon>Streptophyta</taxon>
        <taxon>Embryophyta</taxon>
        <taxon>Tracheophyta</taxon>
        <taxon>Spermatophyta</taxon>
        <taxon>Magnoliopsida</taxon>
        <taxon>eudicotyledons</taxon>
        <taxon>Gunneridae</taxon>
        <taxon>Pentapetalae</taxon>
        <taxon>asterids</taxon>
        <taxon>lamiids</taxon>
        <taxon>Solanales</taxon>
        <taxon>Solanaceae</taxon>
        <taxon>Solanoideae</taxon>
        <taxon>Capsiceae</taxon>
        <taxon>Capsicum</taxon>
    </lineage>
</organism>
<evidence type="ECO:0000256" key="3">
    <source>
        <dbReference type="ARBA" id="ARBA00023134"/>
    </source>
</evidence>
<dbReference type="InterPro" id="IPR050227">
    <property type="entry name" value="Rab"/>
</dbReference>
<gene>
    <name evidence="5" type="ORF">T459_22550</name>
</gene>
<dbReference type="PANTHER" id="PTHR47977">
    <property type="entry name" value="RAS-RELATED PROTEIN RAB"/>
    <property type="match status" value="1"/>
</dbReference>
<name>A0A2G2YQ18_CAPAN</name>
<sequence length="64" mass="7550">MFTYVQILFTVYDVTRRETFTNLSDVWAKEVELYSNNQDCVKMLVGNKVDRESERAVTREEALP</sequence>
<evidence type="ECO:0000313" key="5">
    <source>
        <dbReference type="EMBL" id="PHT71765.1"/>
    </source>
</evidence>
<keyword evidence="2" id="KW-0547">Nucleotide-binding</keyword>
<proteinExistence type="inferred from homology"/>
<dbReference type="Gramene" id="PHT71765">
    <property type="protein sequence ID" value="PHT71765"/>
    <property type="gene ID" value="T459_22550"/>
</dbReference>
<comment type="caution">
    <text evidence="5">The sequence shown here is derived from an EMBL/GenBank/DDBJ whole genome shotgun (WGS) entry which is preliminary data.</text>
</comment>
<reference evidence="5 6" key="2">
    <citation type="journal article" date="2017" name="Genome Biol.">
        <title>New reference genome sequences of hot pepper reveal the massive evolution of plant disease-resistance genes by retroduplication.</title>
        <authorList>
            <person name="Kim S."/>
            <person name="Park J."/>
            <person name="Yeom S.I."/>
            <person name="Kim Y.M."/>
            <person name="Seo E."/>
            <person name="Kim K.T."/>
            <person name="Kim M.S."/>
            <person name="Lee J.M."/>
            <person name="Cheong K."/>
            <person name="Shin H.S."/>
            <person name="Kim S.B."/>
            <person name="Han K."/>
            <person name="Lee J."/>
            <person name="Park M."/>
            <person name="Lee H.A."/>
            <person name="Lee H.Y."/>
            <person name="Lee Y."/>
            <person name="Oh S."/>
            <person name="Lee J.H."/>
            <person name="Choi E."/>
            <person name="Choi E."/>
            <person name="Lee S.E."/>
            <person name="Jeon J."/>
            <person name="Kim H."/>
            <person name="Choi G."/>
            <person name="Song H."/>
            <person name="Lee J."/>
            <person name="Lee S.C."/>
            <person name="Kwon J.K."/>
            <person name="Lee H.Y."/>
            <person name="Koo N."/>
            <person name="Hong Y."/>
            <person name="Kim R.W."/>
            <person name="Kang W.H."/>
            <person name="Huh J.H."/>
            <person name="Kang B.C."/>
            <person name="Yang T.J."/>
            <person name="Lee Y.H."/>
            <person name="Bennetzen J.L."/>
            <person name="Choi D."/>
        </authorList>
    </citation>
    <scope>NUCLEOTIDE SEQUENCE [LARGE SCALE GENOMIC DNA]</scope>
    <source>
        <strain evidence="6">cv. CM334</strain>
    </source>
</reference>
<keyword evidence="3" id="KW-0342">GTP-binding</keyword>
<evidence type="ECO:0000256" key="2">
    <source>
        <dbReference type="ARBA" id="ARBA00022741"/>
    </source>
</evidence>
<accession>A0A2G2YQ18</accession>
<evidence type="ECO:0000256" key="1">
    <source>
        <dbReference type="ARBA" id="ARBA00006270"/>
    </source>
</evidence>
<dbReference type="InterPro" id="IPR027417">
    <property type="entry name" value="P-loop_NTPase"/>
</dbReference>
<dbReference type="STRING" id="4072.A0A2G2YQ18"/>
<evidence type="ECO:0000256" key="4">
    <source>
        <dbReference type="ARBA" id="ARBA00037868"/>
    </source>
</evidence>
<dbReference type="PROSITE" id="PS51419">
    <property type="entry name" value="RAB"/>
    <property type="match status" value="1"/>
</dbReference>
<dbReference type="Proteomes" id="UP000222542">
    <property type="component" value="Unassembled WGS sequence"/>
</dbReference>
<dbReference type="AlphaFoldDB" id="A0A2G2YQ18"/>
<protein>
    <submittedName>
        <fullName evidence="5">Ras-related protein RABC2b</fullName>
    </submittedName>
</protein>
<comment type="similarity">
    <text evidence="1">Belongs to the small GTPase superfamily. Rab family.</text>
</comment>
<comment type="subcellular location">
    <subcellularLocation>
        <location evidence="4">Endomembrane system</location>
        <topology evidence="4">Lipid-anchor</topology>
    </subcellularLocation>
</comment>
<dbReference type="SUPFAM" id="SSF52540">
    <property type="entry name" value="P-loop containing nucleoside triphosphate hydrolases"/>
    <property type="match status" value="1"/>
</dbReference>
<dbReference type="GO" id="GO:0005525">
    <property type="term" value="F:GTP binding"/>
    <property type="evidence" value="ECO:0007669"/>
    <property type="project" value="UniProtKB-KW"/>
</dbReference>
<dbReference type="Pfam" id="PF00071">
    <property type="entry name" value="Ras"/>
    <property type="match status" value="1"/>
</dbReference>
<dbReference type="GO" id="GO:0003924">
    <property type="term" value="F:GTPase activity"/>
    <property type="evidence" value="ECO:0007669"/>
    <property type="project" value="InterPro"/>
</dbReference>
<dbReference type="InterPro" id="IPR001806">
    <property type="entry name" value="Small_GTPase"/>
</dbReference>
<reference evidence="5 6" key="1">
    <citation type="journal article" date="2014" name="Nat. Genet.">
        <title>Genome sequence of the hot pepper provides insights into the evolution of pungency in Capsicum species.</title>
        <authorList>
            <person name="Kim S."/>
            <person name="Park M."/>
            <person name="Yeom S.I."/>
            <person name="Kim Y.M."/>
            <person name="Lee J.M."/>
            <person name="Lee H.A."/>
            <person name="Seo E."/>
            <person name="Choi J."/>
            <person name="Cheong K."/>
            <person name="Kim K.T."/>
            <person name="Jung K."/>
            <person name="Lee G.W."/>
            <person name="Oh S.K."/>
            <person name="Bae C."/>
            <person name="Kim S.B."/>
            <person name="Lee H.Y."/>
            <person name="Kim S.Y."/>
            <person name="Kim M.S."/>
            <person name="Kang B.C."/>
            <person name="Jo Y.D."/>
            <person name="Yang H.B."/>
            <person name="Jeong H.J."/>
            <person name="Kang W.H."/>
            <person name="Kwon J.K."/>
            <person name="Shin C."/>
            <person name="Lim J.Y."/>
            <person name="Park J.H."/>
            <person name="Huh J.H."/>
            <person name="Kim J.S."/>
            <person name="Kim B.D."/>
            <person name="Cohen O."/>
            <person name="Paran I."/>
            <person name="Suh M.C."/>
            <person name="Lee S.B."/>
            <person name="Kim Y.K."/>
            <person name="Shin Y."/>
            <person name="Noh S.J."/>
            <person name="Park J."/>
            <person name="Seo Y.S."/>
            <person name="Kwon S.Y."/>
            <person name="Kim H.A."/>
            <person name="Park J.M."/>
            <person name="Kim H.J."/>
            <person name="Choi S.B."/>
            <person name="Bosland P.W."/>
            <person name="Reeves G."/>
            <person name="Jo S.H."/>
            <person name="Lee B.W."/>
            <person name="Cho H.T."/>
            <person name="Choi H.S."/>
            <person name="Lee M.S."/>
            <person name="Yu Y."/>
            <person name="Do Choi Y."/>
            <person name="Park B.S."/>
            <person name="van Deynze A."/>
            <person name="Ashrafi H."/>
            <person name="Hill T."/>
            <person name="Kim W.T."/>
            <person name="Pai H.S."/>
            <person name="Ahn H.K."/>
            <person name="Yeam I."/>
            <person name="Giovannoni J.J."/>
            <person name="Rose J.K."/>
            <person name="Sorensen I."/>
            <person name="Lee S.J."/>
            <person name="Kim R.W."/>
            <person name="Choi I.Y."/>
            <person name="Choi B.S."/>
            <person name="Lim J.S."/>
            <person name="Lee Y.H."/>
            <person name="Choi D."/>
        </authorList>
    </citation>
    <scope>NUCLEOTIDE SEQUENCE [LARGE SCALE GENOMIC DNA]</scope>
    <source>
        <strain evidence="6">cv. CM334</strain>
    </source>
</reference>